<proteinExistence type="predicted"/>
<protein>
    <submittedName>
        <fullName evidence="2">Uncharacterized protein</fullName>
    </submittedName>
</protein>
<sequence>MLPKGNIQQKGYFAYRALCAVIHVVWIAAFLSLTAFEEFLYHTFSCAPNFRWARISYISGCYNKGYPRCRSPPSDFDFAYQPKNRNWRNYP</sequence>
<organism evidence="2">
    <name type="scientific">Enterococcus faecium</name>
    <name type="common">Streptococcus faecium</name>
    <dbReference type="NCBI Taxonomy" id="1352"/>
    <lineage>
        <taxon>Bacteria</taxon>
        <taxon>Bacillati</taxon>
        <taxon>Bacillota</taxon>
        <taxon>Bacilli</taxon>
        <taxon>Lactobacillales</taxon>
        <taxon>Enterococcaceae</taxon>
        <taxon>Enterococcus</taxon>
    </lineage>
</organism>
<keyword evidence="1" id="KW-1133">Transmembrane helix</keyword>
<feature type="transmembrane region" description="Helical" evidence="1">
    <location>
        <begin position="12"/>
        <end position="36"/>
    </location>
</feature>
<evidence type="ECO:0000256" key="1">
    <source>
        <dbReference type="SAM" id="Phobius"/>
    </source>
</evidence>
<accession>A0A140GXC9</accession>
<evidence type="ECO:0000313" key="2">
    <source>
        <dbReference type="EMBL" id="AMN85468.1"/>
    </source>
</evidence>
<keyword evidence="1" id="KW-0812">Transmembrane</keyword>
<keyword evidence="1" id="KW-0472">Membrane</keyword>
<dbReference type="AlphaFoldDB" id="A0A140GXC9"/>
<dbReference type="EMBL" id="KT825491">
    <property type="protein sequence ID" value="AMN85468.1"/>
    <property type="molecule type" value="Genomic_DNA"/>
</dbReference>
<name>A0A140GXC9_ENTFC</name>
<reference evidence="2" key="1">
    <citation type="journal article" date="2016" name="J. Antimicrob. Chemother.">
        <title>Characterization of a genomic island harbouring a new vanD allele from Enterococcus faecium N15-508 isolated in Canada.</title>
        <authorList>
            <person name="Boyd D.A."/>
            <person name="Lalancette C."/>
            <person name="Levesque S."/>
            <person name="Golding G.R."/>
        </authorList>
    </citation>
    <scope>NUCLEOTIDE SEQUENCE</scope>
    <source>
        <strain evidence="2">N15-508</strain>
    </source>
</reference>